<feature type="transmembrane region" description="Helical" evidence="12">
    <location>
        <begin position="740"/>
        <end position="756"/>
    </location>
</feature>
<evidence type="ECO:0000256" key="6">
    <source>
        <dbReference type="ARBA" id="ARBA00023040"/>
    </source>
</evidence>
<evidence type="ECO:0000313" key="15">
    <source>
        <dbReference type="Proteomes" id="UP000700334"/>
    </source>
</evidence>
<dbReference type="OrthoDB" id="2133880at2759"/>
<feature type="transmembrane region" description="Helical" evidence="12">
    <location>
        <begin position="59"/>
        <end position="82"/>
    </location>
</feature>
<keyword evidence="4 11" id="KW-0812">Transmembrane</keyword>
<dbReference type="InterPro" id="IPR017452">
    <property type="entry name" value="GPCR_Rhodpsn_7TM"/>
</dbReference>
<feature type="transmembrane region" description="Helical" evidence="12">
    <location>
        <begin position="237"/>
        <end position="258"/>
    </location>
</feature>
<dbReference type="SMART" id="SM01381">
    <property type="entry name" value="7TM_GPCR_Srsx"/>
    <property type="match status" value="1"/>
</dbReference>
<feature type="domain" description="G-protein coupled receptors family 1 profile" evidence="13">
    <location>
        <begin position="41"/>
        <end position="287"/>
    </location>
</feature>
<comment type="similarity">
    <text evidence="3 11">Belongs to the G-protein coupled receptor 1 family.</text>
</comment>
<feature type="transmembrane region" description="Helical" evidence="12">
    <location>
        <begin position="102"/>
        <end position="120"/>
    </location>
</feature>
<evidence type="ECO:0000259" key="13">
    <source>
        <dbReference type="PROSITE" id="PS50262"/>
    </source>
</evidence>
<evidence type="ECO:0000256" key="3">
    <source>
        <dbReference type="ARBA" id="ARBA00010663"/>
    </source>
</evidence>
<dbReference type="Gene3D" id="1.20.1070.10">
    <property type="entry name" value="Rhodopsin 7-helix transmembrane proteins"/>
    <property type="match status" value="5"/>
</dbReference>
<comment type="caution">
    <text evidence="14">The sequence shown here is derived from an EMBL/GenBank/DDBJ whole genome shotgun (WGS) entry which is preliminary data.</text>
</comment>
<feature type="transmembrane region" description="Helical" evidence="12">
    <location>
        <begin position="471"/>
        <end position="497"/>
    </location>
</feature>
<feature type="transmembrane region" description="Helical" evidence="12">
    <location>
        <begin position="205"/>
        <end position="225"/>
    </location>
</feature>
<dbReference type="Proteomes" id="UP000700334">
    <property type="component" value="Unassembled WGS sequence"/>
</dbReference>
<keyword evidence="5 12" id="KW-1133">Transmembrane helix</keyword>
<dbReference type="FunFam" id="1.20.1070.10:FF:000012">
    <property type="entry name" value="Olfactory receptor"/>
    <property type="match status" value="5"/>
</dbReference>
<feature type="domain" description="G-protein coupled receptors family 1 profile" evidence="13">
    <location>
        <begin position="1316"/>
        <end position="1562"/>
    </location>
</feature>
<evidence type="ECO:0000256" key="5">
    <source>
        <dbReference type="ARBA" id="ARBA00022989"/>
    </source>
</evidence>
<dbReference type="PRINTS" id="PR00245">
    <property type="entry name" value="OLFACTORYR"/>
</dbReference>
<feature type="transmembrane region" description="Helical" evidence="12">
    <location>
        <begin position="1096"/>
        <end position="1119"/>
    </location>
</feature>
<feature type="transmembrane region" description="Helical" evidence="12">
    <location>
        <begin position="919"/>
        <end position="938"/>
    </location>
</feature>
<feature type="domain" description="G-protein coupled receptors family 1 profile" evidence="13">
    <location>
        <begin position="380"/>
        <end position="626"/>
    </location>
</feature>
<feature type="domain" description="G-protein coupled receptors family 1 profile" evidence="13">
    <location>
        <begin position="690"/>
        <end position="936"/>
    </location>
</feature>
<feature type="transmembrane region" description="Helical" evidence="12">
    <location>
        <begin position="270"/>
        <end position="289"/>
    </location>
</feature>
<dbReference type="InterPro" id="IPR050427">
    <property type="entry name" value="Olfactory_Receptors"/>
</dbReference>
<dbReference type="PANTHER" id="PTHR48002">
    <property type="entry name" value="OLFACTORY RECEPTOR"/>
    <property type="match status" value="1"/>
</dbReference>
<dbReference type="CDD" id="cd15226">
    <property type="entry name" value="7tmA_OR4-like"/>
    <property type="match status" value="5"/>
</dbReference>
<feature type="transmembrane region" description="Helical" evidence="12">
    <location>
        <begin position="1373"/>
        <end position="1395"/>
    </location>
</feature>
<dbReference type="PROSITE" id="PS00237">
    <property type="entry name" value="G_PROTEIN_RECEP_F1_1"/>
    <property type="match status" value="4"/>
</dbReference>
<keyword evidence="6 11" id="KW-0297">G-protein coupled receptor</keyword>
<name>A0A8J5ZMR1_GALPY</name>
<proteinExistence type="inferred from homology"/>
<feature type="domain" description="G-protein coupled receptors family 1 profile" evidence="13">
    <location>
        <begin position="996"/>
        <end position="1242"/>
    </location>
</feature>
<dbReference type="GO" id="GO:0004984">
    <property type="term" value="F:olfactory receptor activity"/>
    <property type="evidence" value="ECO:0007669"/>
    <property type="project" value="InterPro"/>
</dbReference>
<feature type="transmembrane region" description="Helical" evidence="12">
    <location>
        <begin position="23"/>
        <end position="47"/>
    </location>
</feature>
<keyword evidence="15" id="KW-1185">Reference proteome</keyword>
<dbReference type="PROSITE" id="PS50262">
    <property type="entry name" value="G_PROTEIN_RECEP_F1_2"/>
    <property type="match status" value="5"/>
</dbReference>
<organism evidence="14 15">
    <name type="scientific">Galemys pyrenaicus</name>
    <name type="common">Iberian desman</name>
    <name type="synonym">Pyrenean desman</name>
    <dbReference type="NCBI Taxonomy" id="202257"/>
    <lineage>
        <taxon>Eukaryota</taxon>
        <taxon>Metazoa</taxon>
        <taxon>Chordata</taxon>
        <taxon>Craniata</taxon>
        <taxon>Vertebrata</taxon>
        <taxon>Euteleostomi</taxon>
        <taxon>Mammalia</taxon>
        <taxon>Eutheria</taxon>
        <taxon>Laurasiatheria</taxon>
        <taxon>Eulipotyphla</taxon>
        <taxon>Talpidae</taxon>
        <taxon>Galemys</taxon>
    </lineage>
</organism>
<evidence type="ECO:0000256" key="9">
    <source>
        <dbReference type="ARBA" id="ARBA00023170"/>
    </source>
</evidence>
<evidence type="ECO:0000256" key="12">
    <source>
        <dbReference type="SAM" id="Phobius"/>
    </source>
</evidence>
<feature type="transmembrane region" description="Helical" evidence="12">
    <location>
        <begin position="430"/>
        <end position="459"/>
    </location>
</feature>
<feature type="transmembrane region" description="Helical" evidence="12">
    <location>
        <begin position="1416"/>
        <end position="1439"/>
    </location>
</feature>
<feature type="transmembrane region" description="Helical" evidence="12">
    <location>
        <begin position="576"/>
        <end position="597"/>
    </location>
</feature>
<evidence type="ECO:0000256" key="4">
    <source>
        <dbReference type="ARBA" id="ARBA00022692"/>
    </source>
</evidence>
<evidence type="ECO:0000256" key="8">
    <source>
        <dbReference type="ARBA" id="ARBA00023157"/>
    </source>
</evidence>
<dbReference type="GO" id="GO:0005886">
    <property type="term" value="C:plasma membrane"/>
    <property type="evidence" value="ECO:0007669"/>
    <property type="project" value="UniProtKB-ARBA"/>
</dbReference>
<dbReference type="EMBL" id="JAGFMF010012103">
    <property type="protein sequence ID" value="KAG8507453.1"/>
    <property type="molecule type" value="Genomic_DNA"/>
</dbReference>
<feature type="transmembrane region" description="Helical" evidence="12">
    <location>
        <begin position="982"/>
        <end position="1002"/>
    </location>
</feature>
<dbReference type="SUPFAM" id="SSF81321">
    <property type="entry name" value="Family A G protein-coupled receptor-like"/>
    <property type="match status" value="5"/>
</dbReference>
<evidence type="ECO:0000256" key="1">
    <source>
        <dbReference type="ARBA" id="ARBA00003929"/>
    </source>
</evidence>
<feature type="transmembrane region" description="Helical" evidence="12">
    <location>
        <begin position="762"/>
        <end position="780"/>
    </location>
</feature>
<feature type="transmembrane region" description="Helical" evidence="12">
    <location>
        <begin position="886"/>
        <end position="907"/>
    </location>
</feature>
<gene>
    <name evidence="14" type="ORF">J0S82_001247</name>
</gene>
<feature type="transmembrane region" description="Helical" evidence="12">
    <location>
        <begin position="1053"/>
        <end position="1075"/>
    </location>
</feature>
<evidence type="ECO:0000256" key="10">
    <source>
        <dbReference type="ARBA" id="ARBA00023224"/>
    </source>
</evidence>
<feature type="transmembrane region" description="Helical" evidence="12">
    <location>
        <begin position="1545"/>
        <end position="1564"/>
    </location>
</feature>
<reference evidence="14" key="1">
    <citation type="journal article" date="2021" name="Evol. Appl.">
        <title>The genome of the Pyrenean desman and the effects of bottlenecks and inbreeding on the genomic landscape of an endangered species.</title>
        <authorList>
            <person name="Escoda L."/>
            <person name="Castresana J."/>
        </authorList>
    </citation>
    <scope>NUCLEOTIDE SEQUENCE</scope>
    <source>
        <strain evidence="14">IBE-C5619</strain>
    </source>
</reference>
<dbReference type="PRINTS" id="PR00237">
    <property type="entry name" value="GPCRRHODOPSN"/>
</dbReference>
<dbReference type="GO" id="GO:0004930">
    <property type="term" value="F:G protein-coupled receptor activity"/>
    <property type="evidence" value="ECO:0007669"/>
    <property type="project" value="UniProtKB-KW"/>
</dbReference>
<evidence type="ECO:0000313" key="14">
    <source>
        <dbReference type="EMBL" id="KAG8507453.1"/>
    </source>
</evidence>
<feature type="transmembrane region" description="Helical" evidence="12">
    <location>
        <begin position="1512"/>
        <end position="1533"/>
    </location>
</feature>
<feature type="transmembrane region" description="Helical" evidence="12">
    <location>
        <begin position="364"/>
        <end position="390"/>
    </location>
</feature>
<feature type="transmembrane region" description="Helical" evidence="12">
    <location>
        <begin position="1478"/>
        <end position="1500"/>
    </location>
</feature>
<feature type="transmembrane region" description="Helical" evidence="12">
    <location>
        <begin position="141"/>
        <end position="164"/>
    </location>
</feature>
<dbReference type="InterPro" id="IPR000725">
    <property type="entry name" value="Olfact_rcpt"/>
</dbReference>
<feature type="transmembrane region" description="Helical" evidence="12">
    <location>
        <begin position="609"/>
        <end position="628"/>
    </location>
</feature>
<keyword evidence="9 11" id="KW-0675">Receptor</keyword>
<protein>
    <submittedName>
        <fullName evidence="14">Olfactory receptor 4F3/4F16/4F29</fullName>
    </submittedName>
</protein>
<feature type="transmembrane region" description="Helical" evidence="12">
    <location>
        <begin position="674"/>
        <end position="696"/>
    </location>
</feature>
<feature type="transmembrane region" description="Helical" evidence="12">
    <location>
        <begin position="543"/>
        <end position="564"/>
    </location>
</feature>
<dbReference type="Pfam" id="PF13853">
    <property type="entry name" value="7tm_4"/>
    <property type="match status" value="5"/>
</dbReference>
<evidence type="ECO:0000256" key="7">
    <source>
        <dbReference type="ARBA" id="ARBA00023136"/>
    </source>
</evidence>
<keyword evidence="8" id="KW-1015">Disulfide bond</keyword>
<feature type="transmembrane region" description="Helical" evidence="12">
    <location>
        <begin position="1160"/>
        <end position="1180"/>
    </location>
</feature>
<feature type="transmembrane region" description="Helical" evidence="12">
    <location>
        <begin position="854"/>
        <end position="874"/>
    </location>
</feature>
<keyword evidence="7 12" id="KW-0472">Membrane</keyword>
<feature type="transmembrane region" description="Helical" evidence="12">
    <location>
        <begin position="792"/>
        <end position="813"/>
    </location>
</feature>
<feature type="transmembrane region" description="Helical" evidence="12">
    <location>
        <begin position="708"/>
        <end position="728"/>
    </location>
</feature>
<comment type="function">
    <text evidence="1">Putative odorant or sperm cell receptor.</text>
</comment>
<sequence length="1587" mass="178123">MDGANHSTVSEFVFLGLTNSWEIQILLFVFSSIFYVGSMMGNSLIMLTVISDPHLHSPMYFLLANLSFIDMGVSCVSCPKMLYDLFRKHKVITFSACITQIFFIHVIGAVEMVLLIAMAFDRYVAICKPLHYLTIMSPRMCIFFLVAAWVIGIIHSTAQLVFVIDLPFCGPNVMDSFYCDLPRFIKLACMDTDQLEFMVTANSGFISVGSFIILLISYVVIILTVQKHSSGSSSKALSTLSAHITVVVLFFGPLIFFYAWPSPSIHLDKFLAIFDAILTPVLNPIIYTFRNQEMKVSMKRVCRQLEDLLSDTCQLLVFIIDGQENSVSFLCSTWLVYKSMDGANHSTVSEFVFLGLTNSWEIQLLLFVFSSMLYVASMMGNSLIMLTVIYDHHLHSPMYFLLANLSFIDLGVSSVTSPKMIYDLFRKHKVISFSGCITQIFFIHIIGGVEMVLLIAMAFDRYVAICKPLHYLTIMSPWICIFFVVTAWVIGIIHSVAQLAFVVKLPFCGPNVLDSFYCDLPRFIKLACTDTYRLGLMVTANSGFISVGSFIILLISYVVIILIVQKHSSGGSSKALSTLSAHITVVVLFFGPLIFIYAWPSPSVYLDKFLAIFDAVLTPFLNPIIYTFRNQEMKVAMKRGPGETIPNEQMNGANFSVVSEFVFLGLSNSWKIQLLIFCFSCLFYVSSMMGNLLIVITVTSDPYLRSPMYFLLANLSIIDLIFCSIAAPKMICDLFRKRKVISFGGCIAQIFFSHAVGGAEMVLLIAMAFDRYVAICKPLHYLTIMNPRMCTLILVAAWIIGLIHSLAQLAFVVNLPFCGPNVLDSFYCDIPRLIKLACTDTYKLEYMVTANSGFISLGAFFLLILSYIFMLVTLQKHSSGSSSKALSTLSAHIIVVVLFFGPLIFFYVSPSPSTPLDKFLAIFDAVLTPFLNPLIYTLRNREMKMAIRRVFTDKSMDGANHSTVSEFVLLGLTNAWEIQLLLFVFSSMLYVASIMGNSLIMLTVTSDPHLHSPMYFLLTNLSFIDLGACSVASPKMIYDLFRKRKAISFSGCITQIFFVHLIGSMEMVLLITMAFDRYVAICKPLHYLTIMSPRMCIFFVVAAWVIGIIHSVAQLAFVVKLPFCGPNVLDSFYCDLPRFIKLACTDTYRLEFMVTANSGFISLGSFFILIVSYIFILITVQKRSSGGLSKAFSTLSTHVMVVILFFGPCIFVYTWPHPTSHLDKFLALFDAVLTPFLNSVIYTLRNKDMRMSMKKKNFLNEGVLRISIALQLPGSMDGRNLSAVTEFVFLGLTNSWELQLVFMVFSTVLYVASMTGNILIVFSVTTDPHLHSPMYFLLASLSFIDMGACSVASPKMIYDLFRKRKVISFGGCIVQIFFIHVIGGVEMVLLIAMAFDRYVAICKPLHYLTIMSPRMCILLLAAAWALGVSHSLFQLAFIINLPFCGPNVLDSFYCDLPRLLRLACTDTYKLQFMVTTNSGFICVASFLILIISYMFILFTVWKHSSGGLSKAVSTLSAHITVVILFFGPTIFIYSWPHPSSQMDKFLAIFDAVLTPFLNPVIYTFRNKEMKAAMKRVCRQLVIYRKIS</sequence>
<keyword evidence="10 11" id="KW-0807">Transducer</keyword>
<dbReference type="InterPro" id="IPR000276">
    <property type="entry name" value="GPCR_Rhodpsn"/>
</dbReference>
<evidence type="ECO:0000256" key="11">
    <source>
        <dbReference type="RuleBase" id="RU000688"/>
    </source>
</evidence>
<feature type="transmembrane region" description="Helical" evidence="12">
    <location>
        <begin position="1192"/>
        <end position="1213"/>
    </location>
</feature>
<comment type="subcellular location">
    <subcellularLocation>
        <location evidence="2">Membrane</location>
        <topology evidence="2">Multi-pass membrane protein</topology>
    </subcellularLocation>
</comment>
<feature type="transmembrane region" description="Helical" evidence="12">
    <location>
        <begin position="1225"/>
        <end position="1245"/>
    </location>
</feature>
<feature type="transmembrane region" description="Helical" evidence="12">
    <location>
        <begin position="1296"/>
        <end position="1322"/>
    </location>
</feature>
<evidence type="ECO:0000256" key="2">
    <source>
        <dbReference type="ARBA" id="ARBA00004141"/>
    </source>
</evidence>
<accession>A0A8J5ZMR1</accession>